<feature type="domain" description="DUF3616" evidence="1">
    <location>
        <begin position="37"/>
        <end position="287"/>
    </location>
</feature>
<dbReference type="Pfam" id="PF12275">
    <property type="entry name" value="DUF3616"/>
    <property type="match status" value="1"/>
</dbReference>
<dbReference type="EMBL" id="VBRY01000004">
    <property type="protein sequence ID" value="TLS67896.1"/>
    <property type="molecule type" value="Genomic_DNA"/>
</dbReference>
<evidence type="ECO:0000313" key="3">
    <source>
        <dbReference type="Proteomes" id="UP000306585"/>
    </source>
</evidence>
<evidence type="ECO:0000259" key="1">
    <source>
        <dbReference type="Pfam" id="PF12275"/>
    </source>
</evidence>
<accession>A0A5R9GNF2</accession>
<organism evidence="2 3">
    <name type="scientific">Mariprofundus erugo</name>
    <dbReference type="NCBI Taxonomy" id="2528639"/>
    <lineage>
        <taxon>Bacteria</taxon>
        <taxon>Pseudomonadati</taxon>
        <taxon>Pseudomonadota</taxon>
        <taxon>Candidatius Mariprofundia</taxon>
        <taxon>Mariprofundales</taxon>
        <taxon>Mariprofundaceae</taxon>
        <taxon>Mariprofundus</taxon>
    </lineage>
</organism>
<name>A0A5R9GNF2_9PROT</name>
<keyword evidence="3" id="KW-1185">Reference proteome</keyword>
<reference evidence="2 3" key="1">
    <citation type="journal article" date="2019" name="Appl. Environ. Microbiol.">
        <title>Environmental Evidence and Genomic Insight of Iron-oxidizing Bacteria Preference Towards More Corrosion Resistant Stainless Steel at Higher Salinities.</title>
        <authorList>
            <person name="Garrison C.E."/>
            <person name="Price K.A."/>
            <person name="Field E.K."/>
        </authorList>
    </citation>
    <scope>NUCLEOTIDE SEQUENCE [LARGE SCALE GENOMIC DNA]</scope>
    <source>
        <strain evidence="2 3">P3</strain>
    </source>
</reference>
<evidence type="ECO:0000313" key="2">
    <source>
        <dbReference type="EMBL" id="TLS67896.1"/>
    </source>
</evidence>
<sequence>MLMGWSVSSFVFAVIMISFQSIAFSGEGYFSGVCDASAAVAVGQNGILVGEDEGDRLQLYAMNGHVHGPLAQFDFTAGMKLPEPDRESDIEGAARLGQRIYWITSHGRNGKGVLHPNRYRLFATDLVSESPLSAVSLSWGGSYSRLLQDALDAQSWDSDRAEVTVVMRALERAARLDQKRVKALAPKRDGVNIEALAAWPQEQSLLIGLRNPLIEGKAVVLELKNPAALMRGSGVRARFGLPQLLDLGGLGLRDMAYDADKGRMLIIAGRAAAGGPFRLYQWHPHQETPPVLLSKLDAGPGSAPEALVVRAGTVTVLYDDGAVELADGACKQVKRGSKRFRYAQYRQ</sequence>
<gene>
    <name evidence="2" type="ORF">FEF65_05465</name>
</gene>
<proteinExistence type="predicted"/>
<dbReference type="Proteomes" id="UP000306585">
    <property type="component" value="Unassembled WGS sequence"/>
</dbReference>
<dbReference type="AlphaFoldDB" id="A0A5R9GNF2"/>
<comment type="caution">
    <text evidence="2">The sequence shown here is derived from an EMBL/GenBank/DDBJ whole genome shotgun (WGS) entry which is preliminary data.</text>
</comment>
<dbReference type="InterPro" id="IPR022060">
    <property type="entry name" value="DUF3616"/>
</dbReference>
<protein>
    <submittedName>
        <fullName evidence="2">DUF3616 domain-containing protein</fullName>
    </submittedName>
</protein>